<evidence type="ECO:0000313" key="2">
    <source>
        <dbReference type="Proteomes" id="UP001163603"/>
    </source>
</evidence>
<protein>
    <submittedName>
        <fullName evidence="1">Uncharacterized protein</fullName>
    </submittedName>
</protein>
<dbReference type="EMBL" id="CM047736">
    <property type="protein sequence ID" value="KAJ0051574.1"/>
    <property type="molecule type" value="Genomic_DNA"/>
</dbReference>
<reference evidence="2" key="1">
    <citation type="journal article" date="2023" name="G3 (Bethesda)">
        <title>Genome assembly and association tests identify interacting loci associated with vigor, precocity, and sex in interspecific pistachio rootstocks.</title>
        <authorList>
            <person name="Palmer W."/>
            <person name="Jacygrad E."/>
            <person name="Sagayaradj S."/>
            <person name="Cavanaugh K."/>
            <person name="Han R."/>
            <person name="Bertier L."/>
            <person name="Beede B."/>
            <person name="Kafkas S."/>
            <person name="Golino D."/>
            <person name="Preece J."/>
            <person name="Michelmore R."/>
        </authorList>
    </citation>
    <scope>NUCLEOTIDE SEQUENCE [LARGE SCALE GENOMIC DNA]</scope>
</reference>
<gene>
    <name evidence="1" type="ORF">Pint_03412</name>
</gene>
<comment type="caution">
    <text evidence="1">The sequence shown here is derived from an EMBL/GenBank/DDBJ whole genome shotgun (WGS) entry which is preliminary data.</text>
</comment>
<keyword evidence="2" id="KW-1185">Reference proteome</keyword>
<organism evidence="1 2">
    <name type="scientific">Pistacia integerrima</name>
    <dbReference type="NCBI Taxonomy" id="434235"/>
    <lineage>
        <taxon>Eukaryota</taxon>
        <taxon>Viridiplantae</taxon>
        <taxon>Streptophyta</taxon>
        <taxon>Embryophyta</taxon>
        <taxon>Tracheophyta</taxon>
        <taxon>Spermatophyta</taxon>
        <taxon>Magnoliopsida</taxon>
        <taxon>eudicotyledons</taxon>
        <taxon>Gunneridae</taxon>
        <taxon>Pentapetalae</taxon>
        <taxon>rosids</taxon>
        <taxon>malvids</taxon>
        <taxon>Sapindales</taxon>
        <taxon>Anacardiaceae</taxon>
        <taxon>Pistacia</taxon>
    </lineage>
</organism>
<sequence length="134" mass="14640">MHTVKEKVSNAASSGKAHVDIYKSKVEEQKEIAHQRGKAKEAQAKMELHQAKAEHTAEKLRAKQSHVLGYAQHHHDDPYLAATHHGQMNEPVVGTTHGHHQHHPVGIAAPVPATTAPTYPLGGNPPPPVHKKLF</sequence>
<dbReference type="Proteomes" id="UP001163603">
    <property type="component" value="Chromosome 1"/>
</dbReference>
<accession>A0ACC0ZI80</accession>
<proteinExistence type="predicted"/>
<evidence type="ECO:0000313" key="1">
    <source>
        <dbReference type="EMBL" id="KAJ0051574.1"/>
    </source>
</evidence>
<name>A0ACC0ZI80_9ROSI</name>